<dbReference type="AlphaFoldDB" id="A0AAV4H256"/>
<evidence type="ECO:0000313" key="2">
    <source>
        <dbReference type="Proteomes" id="UP000762676"/>
    </source>
</evidence>
<protein>
    <submittedName>
        <fullName evidence="1">Uncharacterized protein</fullName>
    </submittedName>
</protein>
<gene>
    <name evidence="1" type="ORF">ElyMa_002613600</name>
</gene>
<evidence type="ECO:0000313" key="1">
    <source>
        <dbReference type="EMBL" id="GFR92258.1"/>
    </source>
</evidence>
<accession>A0AAV4H256</accession>
<keyword evidence="2" id="KW-1185">Reference proteome</keyword>
<comment type="caution">
    <text evidence="1">The sequence shown here is derived from an EMBL/GenBank/DDBJ whole genome shotgun (WGS) entry which is preliminary data.</text>
</comment>
<proteinExistence type="predicted"/>
<dbReference type="Proteomes" id="UP000762676">
    <property type="component" value="Unassembled WGS sequence"/>
</dbReference>
<name>A0AAV4H256_9GAST</name>
<organism evidence="1 2">
    <name type="scientific">Elysia marginata</name>
    <dbReference type="NCBI Taxonomy" id="1093978"/>
    <lineage>
        <taxon>Eukaryota</taxon>
        <taxon>Metazoa</taxon>
        <taxon>Spiralia</taxon>
        <taxon>Lophotrochozoa</taxon>
        <taxon>Mollusca</taxon>
        <taxon>Gastropoda</taxon>
        <taxon>Heterobranchia</taxon>
        <taxon>Euthyneura</taxon>
        <taxon>Panpulmonata</taxon>
        <taxon>Sacoglossa</taxon>
        <taxon>Placobranchoidea</taxon>
        <taxon>Plakobranchidae</taxon>
        <taxon>Elysia</taxon>
    </lineage>
</organism>
<dbReference type="EMBL" id="BMAT01005384">
    <property type="protein sequence ID" value="GFR92258.1"/>
    <property type="molecule type" value="Genomic_DNA"/>
</dbReference>
<sequence length="105" mass="12128">MKQQHLRQLSERPLTHVLRYSSNNSSCNSSSCWESPGGSAAVIKLEGDKSQTTLSRSLSTETFFVFLWLEKQLGPHKDDKVSRLKFNEQTRYINRMDRERAHVGE</sequence>
<reference evidence="1 2" key="1">
    <citation type="journal article" date="2021" name="Elife">
        <title>Chloroplast acquisition without the gene transfer in kleptoplastic sea slugs, Plakobranchus ocellatus.</title>
        <authorList>
            <person name="Maeda T."/>
            <person name="Takahashi S."/>
            <person name="Yoshida T."/>
            <person name="Shimamura S."/>
            <person name="Takaki Y."/>
            <person name="Nagai Y."/>
            <person name="Toyoda A."/>
            <person name="Suzuki Y."/>
            <person name="Arimoto A."/>
            <person name="Ishii H."/>
            <person name="Satoh N."/>
            <person name="Nishiyama T."/>
            <person name="Hasebe M."/>
            <person name="Maruyama T."/>
            <person name="Minagawa J."/>
            <person name="Obokata J."/>
            <person name="Shigenobu S."/>
        </authorList>
    </citation>
    <scope>NUCLEOTIDE SEQUENCE [LARGE SCALE GENOMIC DNA]</scope>
</reference>